<accession>A0ABN9BNU8</accession>
<reference evidence="1" key="1">
    <citation type="submission" date="2023-05" db="EMBL/GenBank/DDBJ databases">
        <authorList>
            <person name="Stuckert A."/>
        </authorList>
    </citation>
    <scope>NUCLEOTIDE SEQUENCE</scope>
</reference>
<evidence type="ECO:0000313" key="2">
    <source>
        <dbReference type="Proteomes" id="UP001162483"/>
    </source>
</evidence>
<proteinExistence type="predicted"/>
<dbReference type="Proteomes" id="UP001162483">
    <property type="component" value="Unassembled WGS sequence"/>
</dbReference>
<protein>
    <submittedName>
        <fullName evidence="1">Uncharacterized protein</fullName>
    </submittedName>
</protein>
<comment type="caution">
    <text evidence="1">The sequence shown here is derived from an EMBL/GenBank/DDBJ whole genome shotgun (WGS) entry which is preliminary data.</text>
</comment>
<gene>
    <name evidence="1" type="ORF">SPARVUS_LOCUS3332652</name>
</gene>
<sequence length="47" mass="5613">MQRKRVYKFPLWFVKACFGTCCLEISKRFGRDEISNPGPIFWEQPVC</sequence>
<evidence type="ECO:0000313" key="1">
    <source>
        <dbReference type="EMBL" id="CAI9549357.1"/>
    </source>
</evidence>
<organism evidence="1 2">
    <name type="scientific">Staurois parvus</name>
    <dbReference type="NCBI Taxonomy" id="386267"/>
    <lineage>
        <taxon>Eukaryota</taxon>
        <taxon>Metazoa</taxon>
        <taxon>Chordata</taxon>
        <taxon>Craniata</taxon>
        <taxon>Vertebrata</taxon>
        <taxon>Euteleostomi</taxon>
        <taxon>Amphibia</taxon>
        <taxon>Batrachia</taxon>
        <taxon>Anura</taxon>
        <taxon>Neobatrachia</taxon>
        <taxon>Ranoidea</taxon>
        <taxon>Ranidae</taxon>
        <taxon>Staurois</taxon>
    </lineage>
</organism>
<keyword evidence="2" id="KW-1185">Reference proteome</keyword>
<dbReference type="EMBL" id="CATNWA010005104">
    <property type="protein sequence ID" value="CAI9549357.1"/>
    <property type="molecule type" value="Genomic_DNA"/>
</dbReference>
<name>A0ABN9BNU8_9NEOB</name>